<sequence length="76" mass="8595">MRALIERQLYHPAFMLPMIALMQLMVALDFNLTQVILIMVTKGVQSGWHVLHHAVVHLLGCSVKPLGDRDCLCGYH</sequence>
<keyword evidence="1" id="KW-0472">Membrane</keyword>
<dbReference type="Proteomes" id="UP000243096">
    <property type="component" value="Unassembled WGS sequence"/>
</dbReference>
<accession>A0A2P5KAL4</accession>
<dbReference type="AlphaFoldDB" id="A0A2P5KAL4"/>
<feature type="transmembrane region" description="Helical" evidence="1">
    <location>
        <begin position="12"/>
        <end position="32"/>
    </location>
</feature>
<keyword evidence="1" id="KW-1133">Transmembrane helix</keyword>
<gene>
    <name evidence="2" type="ORF">B0O95_106134</name>
</gene>
<evidence type="ECO:0000313" key="2">
    <source>
        <dbReference type="EMBL" id="PPB83743.1"/>
    </source>
</evidence>
<comment type="caution">
    <text evidence="2">The sequence shown here is derived from an EMBL/GenBank/DDBJ whole genome shotgun (WGS) entry which is preliminary data.</text>
</comment>
<proteinExistence type="predicted"/>
<evidence type="ECO:0000256" key="1">
    <source>
        <dbReference type="SAM" id="Phobius"/>
    </source>
</evidence>
<keyword evidence="3" id="KW-1185">Reference proteome</keyword>
<organism evidence="2 3">
    <name type="scientific">Mycetohabitans endofungorum</name>
    <dbReference type="NCBI Taxonomy" id="417203"/>
    <lineage>
        <taxon>Bacteria</taxon>
        <taxon>Pseudomonadati</taxon>
        <taxon>Pseudomonadota</taxon>
        <taxon>Betaproteobacteria</taxon>
        <taxon>Burkholderiales</taxon>
        <taxon>Burkholderiaceae</taxon>
        <taxon>Mycetohabitans</taxon>
    </lineage>
</organism>
<dbReference type="EMBL" id="PRDW01000006">
    <property type="protein sequence ID" value="PPB83743.1"/>
    <property type="molecule type" value="Genomic_DNA"/>
</dbReference>
<keyword evidence="1" id="KW-0812">Transmembrane</keyword>
<protein>
    <submittedName>
        <fullName evidence="2">Uncharacterized protein</fullName>
    </submittedName>
</protein>
<reference evidence="2 3" key="1">
    <citation type="submission" date="2018-01" db="EMBL/GenBank/DDBJ databases">
        <title>Genomic Encyclopedia of Type Strains, Phase III (KMG-III): the genomes of soil and plant-associated and newly described type strains.</title>
        <authorList>
            <person name="Whitman W."/>
        </authorList>
    </citation>
    <scope>NUCLEOTIDE SEQUENCE [LARGE SCALE GENOMIC DNA]</scope>
    <source>
        <strain evidence="2 3">HKI456</strain>
    </source>
</reference>
<name>A0A2P5KAL4_9BURK</name>
<evidence type="ECO:0000313" key="3">
    <source>
        <dbReference type="Proteomes" id="UP000243096"/>
    </source>
</evidence>